<feature type="non-terminal residue" evidence="2">
    <location>
        <position position="803"/>
    </location>
</feature>
<feature type="compositionally biased region" description="Pro residues" evidence="1">
    <location>
        <begin position="613"/>
        <end position="623"/>
    </location>
</feature>
<keyword evidence="3" id="KW-1185">Reference proteome</keyword>
<feature type="region of interest" description="Disordered" evidence="1">
    <location>
        <begin position="68"/>
        <end position="146"/>
    </location>
</feature>
<dbReference type="AlphaFoldDB" id="A0A0T6B3Z5"/>
<feature type="compositionally biased region" description="Basic and acidic residues" evidence="1">
    <location>
        <begin position="115"/>
        <end position="129"/>
    </location>
</feature>
<proteinExistence type="predicted"/>
<feature type="compositionally biased region" description="Polar residues" evidence="1">
    <location>
        <begin position="101"/>
        <end position="113"/>
    </location>
</feature>
<evidence type="ECO:0000256" key="1">
    <source>
        <dbReference type="SAM" id="MobiDB-lite"/>
    </source>
</evidence>
<gene>
    <name evidence="2" type="ORF">AMK59_5137</name>
</gene>
<reference evidence="2 3" key="1">
    <citation type="submission" date="2015-09" db="EMBL/GenBank/DDBJ databases">
        <title>Draft genome of the scarab beetle Oryctes borbonicus.</title>
        <authorList>
            <person name="Meyer J.M."/>
            <person name="Markov G.V."/>
            <person name="Baskaran P."/>
            <person name="Herrmann M."/>
            <person name="Sommer R.J."/>
            <person name="Roedelsperger C."/>
        </authorList>
    </citation>
    <scope>NUCLEOTIDE SEQUENCE [LARGE SCALE GENOMIC DNA]</scope>
    <source>
        <strain evidence="2">OB123</strain>
        <tissue evidence="2">Whole animal</tissue>
    </source>
</reference>
<dbReference type="Proteomes" id="UP000051574">
    <property type="component" value="Unassembled WGS sequence"/>
</dbReference>
<sequence length="803" mass="88743">FEISGAGWTVVLDDSGILTDGSGLDYIFDLVSELELCPAFPMSRSSLFKGGTRSQTPVEIDHHIQLATSPSTLTRPQVPPPEPPSALSRKISREIAREISRQSSPMHLQPSSRKSSRDQRDYSPQRESPRNNTPTRKASHEALSRNSALNERYFDIEKVRSRSLDNLLSEPEPTPLLDLGLSQSRLNDRYHSVEQLNAPIKPVLATSNYKQEIDFEYPDASSTTASNRGGPRYIKSQYYGKKAPPGSHSSRAHIEKNEFAVRSSAMSDTSEAPSLASHVRRVRVPSQASDVDQFLDELFSPVLDGNLDELSDARSLAASIKGGRRNFDENIEEDEIPGLDEFLDEILTHPIENQINLSNVDDLVLRIKGGGHRNRTTSQSSSVLDQEVENINTQNNPRQSGSGSANVDDYISDLFKPIFINDSLRNLTEKHNLVDSIKGGGTTHQPSGPGSSSFNFPAIPAPLVSSPPLLMPLLGSGQESLLSMYNMQGLTLPQNGADLSAYQQNLQRAFLQSAMAQNIQIQQQLLAQNQALQQLLTQQTAAASTTTTTTTEVKTENVQTVKAQVHQPPSPRPQRKSSFKAPISVRKVSSPTDYKSRKTSSESNVSIISRNGVPPPPPMPPPLHEGDPSEARPFMDPYGRAKTVRIGKWRWPPPKDDTTPINGEDFMQFKFRQNQRKITPSSKEALVITNGHSSSLHLSQNSAEWEEIDFESVVREPEKVVAKTTTKRSFEVGASRPSPGSIGKLKLSSEMRQRLEQVTANHSVRSTSSKIEKPARVVNKLEDTRKMMLEQQLAGRWGSESAD</sequence>
<evidence type="ECO:0000313" key="3">
    <source>
        <dbReference type="Proteomes" id="UP000051574"/>
    </source>
</evidence>
<dbReference type="EMBL" id="LJIG01015977">
    <property type="protein sequence ID" value="KRT81985.1"/>
    <property type="molecule type" value="Genomic_DNA"/>
</dbReference>
<evidence type="ECO:0000313" key="2">
    <source>
        <dbReference type="EMBL" id="KRT81985.1"/>
    </source>
</evidence>
<accession>A0A0T6B3Z5</accession>
<name>A0A0T6B3Z5_9SCAR</name>
<dbReference type="OrthoDB" id="8182952at2759"/>
<feature type="compositionally biased region" description="Basic and acidic residues" evidence="1">
    <location>
        <begin position="91"/>
        <end position="100"/>
    </location>
</feature>
<feature type="region of interest" description="Disordered" evidence="1">
    <location>
        <begin position="546"/>
        <end position="634"/>
    </location>
</feature>
<feature type="non-terminal residue" evidence="2">
    <location>
        <position position="1"/>
    </location>
</feature>
<comment type="caution">
    <text evidence="2">The sequence shown here is derived from an EMBL/GenBank/DDBJ whole genome shotgun (WGS) entry which is preliminary data.</text>
</comment>
<organism evidence="2 3">
    <name type="scientific">Oryctes borbonicus</name>
    <dbReference type="NCBI Taxonomy" id="1629725"/>
    <lineage>
        <taxon>Eukaryota</taxon>
        <taxon>Metazoa</taxon>
        <taxon>Ecdysozoa</taxon>
        <taxon>Arthropoda</taxon>
        <taxon>Hexapoda</taxon>
        <taxon>Insecta</taxon>
        <taxon>Pterygota</taxon>
        <taxon>Neoptera</taxon>
        <taxon>Endopterygota</taxon>
        <taxon>Coleoptera</taxon>
        <taxon>Polyphaga</taxon>
        <taxon>Scarabaeiformia</taxon>
        <taxon>Scarabaeidae</taxon>
        <taxon>Dynastinae</taxon>
        <taxon>Oryctes</taxon>
    </lineage>
</organism>
<protein>
    <submittedName>
        <fullName evidence="2">Uncharacterized protein</fullName>
    </submittedName>
</protein>